<protein>
    <submittedName>
        <fullName evidence="6">(California timema) hypothetical protein</fullName>
    </submittedName>
</protein>
<keyword evidence="4 5" id="KW-0472">Membrane</keyword>
<accession>A0A7R9J3E1</accession>
<reference evidence="6" key="1">
    <citation type="submission" date="2020-11" db="EMBL/GenBank/DDBJ databases">
        <authorList>
            <person name="Tran Van P."/>
        </authorList>
    </citation>
    <scope>NUCLEOTIDE SEQUENCE</scope>
</reference>
<evidence type="ECO:0000256" key="3">
    <source>
        <dbReference type="ARBA" id="ARBA00022989"/>
    </source>
</evidence>
<keyword evidence="3 5" id="KW-1133">Transmembrane helix</keyword>
<dbReference type="EMBL" id="OE180624">
    <property type="protein sequence ID" value="CAD7571643.1"/>
    <property type="molecule type" value="Genomic_DNA"/>
</dbReference>
<evidence type="ECO:0000256" key="5">
    <source>
        <dbReference type="SAM" id="Phobius"/>
    </source>
</evidence>
<dbReference type="SUPFAM" id="SSF103473">
    <property type="entry name" value="MFS general substrate transporter"/>
    <property type="match status" value="1"/>
</dbReference>
<evidence type="ECO:0000256" key="2">
    <source>
        <dbReference type="ARBA" id="ARBA00022692"/>
    </source>
</evidence>
<organism evidence="6">
    <name type="scientific">Timema californicum</name>
    <name type="common">California timema</name>
    <name type="synonym">Walking stick</name>
    <dbReference type="NCBI Taxonomy" id="61474"/>
    <lineage>
        <taxon>Eukaryota</taxon>
        <taxon>Metazoa</taxon>
        <taxon>Ecdysozoa</taxon>
        <taxon>Arthropoda</taxon>
        <taxon>Hexapoda</taxon>
        <taxon>Insecta</taxon>
        <taxon>Pterygota</taxon>
        <taxon>Neoptera</taxon>
        <taxon>Polyneoptera</taxon>
        <taxon>Phasmatodea</taxon>
        <taxon>Timematodea</taxon>
        <taxon>Timematoidea</taxon>
        <taxon>Timematidae</taxon>
        <taxon>Timema</taxon>
    </lineage>
</organism>
<dbReference type="PANTHER" id="PTHR24064">
    <property type="entry name" value="SOLUTE CARRIER FAMILY 22 MEMBER"/>
    <property type="match status" value="1"/>
</dbReference>
<sequence length="189" mass="20883">MYLSTKMVEKRDSQDTNKKANILDLFRTPNLRLTTLCLYFNWLVCGFCFYGLAQYMGHLGGDIFVNIAVSGLIEMPGCVVCIYFMGRFGRRNTMISSQMLAAAACLLIAVVPQGETRLRVSSSGILSASQRFSVTTRNDPTDPDNWAWPTGRQDNWVPKLIPLCPGAQFAHAQLAAPGLRRPDGGTQLS</sequence>
<comment type="subcellular location">
    <subcellularLocation>
        <location evidence="1">Membrane</location>
        <topology evidence="1">Multi-pass membrane protein</topology>
    </subcellularLocation>
</comment>
<feature type="transmembrane region" description="Helical" evidence="5">
    <location>
        <begin position="63"/>
        <end position="86"/>
    </location>
</feature>
<dbReference type="Gene3D" id="1.20.1250.20">
    <property type="entry name" value="MFS general substrate transporter like domains"/>
    <property type="match status" value="1"/>
</dbReference>
<dbReference type="GO" id="GO:0016020">
    <property type="term" value="C:membrane"/>
    <property type="evidence" value="ECO:0007669"/>
    <property type="project" value="UniProtKB-SubCell"/>
</dbReference>
<dbReference type="AlphaFoldDB" id="A0A7R9J3E1"/>
<dbReference type="InterPro" id="IPR036259">
    <property type="entry name" value="MFS_trans_sf"/>
</dbReference>
<evidence type="ECO:0000313" key="6">
    <source>
        <dbReference type="EMBL" id="CAD7571643.1"/>
    </source>
</evidence>
<feature type="transmembrane region" description="Helical" evidence="5">
    <location>
        <begin position="36"/>
        <end position="57"/>
    </location>
</feature>
<evidence type="ECO:0000256" key="1">
    <source>
        <dbReference type="ARBA" id="ARBA00004141"/>
    </source>
</evidence>
<keyword evidence="2 5" id="KW-0812">Transmembrane</keyword>
<evidence type="ECO:0000256" key="4">
    <source>
        <dbReference type="ARBA" id="ARBA00023136"/>
    </source>
</evidence>
<gene>
    <name evidence="6" type="ORF">TCMB3V08_LOCUS4313</name>
</gene>
<proteinExistence type="predicted"/>
<name>A0A7R9J3E1_TIMCA</name>